<dbReference type="InterPro" id="IPR051330">
    <property type="entry name" value="Phosphatase_reg/MetRdx"/>
</dbReference>
<dbReference type="InterPro" id="IPR036188">
    <property type="entry name" value="FAD/NAD-bd_sf"/>
</dbReference>
<dbReference type="InterPro" id="IPR007303">
    <property type="entry name" value="TIP41-like"/>
</dbReference>
<dbReference type="VEuPathDB" id="FungiDB:C5L36_0A09260"/>
<protein>
    <submittedName>
        <fullName evidence="3">Putative NADPH:adrenodoxin oxidoreductase, mitochondrial</fullName>
    </submittedName>
</protein>
<dbReference type="GO" id="GO:0005829">
    <property type="term" value="C:cytosol"/>
    <property type="evidence" value="ECO:0007669"/>
    <property type="project" value="TreeGrafter"/>
</dbReference>
<dbReference type="AlphaFoldDB" id="A0A1V2LML4"/>
<dbReference type="Proteomes" id="UP000189274">
    <property type="component" value="Unassembled WGS sequence"/>
</dbReference>
<dbReference type="SUPFAM" id="SSF51971">
    <property type="entry name" value="Nucleotide-binding domain"/>
    <property type="match status" value="1"/>
</dbReference>
<dbReference type="PANTHER" id="PTHR21021">
    <property type="entry name" value="GAF/PUTATIVE CYTOSKELETAL PROTEIN"/>
    <property type="match status" value="1"/>
</dbReference>
<dbReference type="GO" id="GO:0031929">
    <property type="term" value="P:TOR signaling"/>
    <property type="evidence" value="ECO:0007669"/>
    <property type="project" value="TreeGrafter"/>
</dbReference>
<dbReference type="PANTHER" id="PTHR21021:SF16">
    <property type="entry name" value="TIP41-LIKE PROTEIN"/>
    <property type="match status" value="1"/>
</dbReference>
<proteinExistence type="inferred from homology"/>
<dbReference type="PRINTS" id="PR00419">
    <property type="entry name" value="ADXRDTASE"/>
</dbReference>
<evidence type="ECO:0000256" key="1">
    <source>
        <dbReference type="ARBA" id="ARBA00006658"/>
    </source>
</evidence>
<dbReference type="Pfam" id="PF04176">
    <property type="entry name" value="TIP41"/>
    <property type="match status" value="1"/>
</dbReference>
<feature type="region of interest" description="Disordered" evidence="2">
    <location>
        <begin position="29"/>
        <end position="76"/>
    </location>
</feature>
<comment type="similarity">
    <text evidence="1">Belongs to the TIP41 family.</text>
</comment>
<dbReference type="Gene3D" id="3.50.50.60">
    <property type="entry name" value="FAD/NAD(P)-binding domain"/>
    <property type="match status" value="1"/>
</dbReference>
<dbReference type="Gene3D" id="3.40.50.720">
    <property type="entry name" value="NAD(P)-binding Rossmann-like Domain"/>
    <property type="match status" value="1"/>
</dbReference>
<name>A0A1V2LML4_PICKU</name>
<evidence type="ECO:0000313" key="4">
    <source>
        <dbReference type="Proteomes" id="UP000189274"/>
    </source>
</evidence>
<dbReference type="VEuPathDB" id="FungiDB:C5L36_0A09270"/>
<evidence type="ECO:0000313" key="3">
    <source>
        <dbReference type="EMBL" id="ONH73091.1"/>
    </source>
</evidence>
<organism evidence="3 4">
    <name type="scientific">Pichia kudriavzevii</name>
    <name type="common">Yeast</name>
    <name type="synonym">Issatchenkia orientalis</name>
    <dbReference type="NCBI Taxonomy" id="4909"/>
    <lineage>
        <taxon>Eukaryota</taxon>
        <taxon>Fungi</taxon>
        <taxon>Dikarya</taxon>
        <taxon>Ascomycota</taxon>
        <taxon>Saccharomycotina</taxon>
        <taxon>Pichiomycetes</taxon>
        <taxon>Pichiales</taxon>
        <taxon>Pichiaceae</taxon>
        <taxon>Pichia</taxon>
    </lineage>
</organism>
<accession>A0A1V2LML4</accession>
<evidence type="ECO:0000256" key="2">
    <source>
        <dbReference type="SAM" id="MobiDB-lite"/>
    </source>
</evidence>
<reference evidence="4" key="1">
    <citation type="journal article" date="2017" name="Genome Announc.">
        <title>Genome sequences of Cyberlindnera fabianii 65, Pichia kudriavzevii 129, and Saccharomyces cerevisiae 131 isolated from fermented masau fruits in Zimbabwe.</title>
        <authorList>
            <person name="van Rijswijck I.M.H."/>
            <person name="Derks M.F.L."/>
            <person name="Abee T."/>
            <person name="de Ridder D."/>
            <person name="Smid E.J."/>
        </authorList>
    </citation>
    <scope>NUCLEOTIDE SEQUENCE [LARGE SCALE GENOMIC DNA]</scope>
    <source>
        <strain evidence="4">129</strain>
    </source>
</reference>
<sequence length="862" mass="98188">MSNQSNNKLFKNPIDAFTINSAREMHRLTTGSRNPPVLKVHQPNSENGPASIPNLNRDPAPDPIPTPTTAPTPAPFLVPATPSPHCRNPLCKDCGKVIIPAPVATFPVQDTPSICINNKWCILTQRLPILNAQEIEEFEAILEGIPVPEMIFGNNKVEVFTVDKKFHIMFNTLDALKLVERNPSTLIKVSYANEWFKSRQLKHANSENVSLEMYKPYDWTYTSHYKGTVLSGEGAWIVDNDREIPLDKLSSNNPIKFYDDMILYEDELGDNGISVLNIKIRVMSNCLLILQRLFIRVDEVLVRIIDTRLYIDFETGLIIREQKLMQDDYQNVLAKASGPDKKKWLRDNNWCSVNLPILQVQRDSGQLNWYSQHELKMIGIKQFRQISTINRRKKLAVIGSGPSAFYTVLNILKKNAGNVEIDMFEQHPSPFGLVRYGVAPDHPEVKNCIDRFNDISEFITLGNFKYFGNVPVSKDSTKSLSLQELYDNYNDILYAYGSSLPNLPEVAGIEHPGIISSYEFVNWYNGHPNHQDYEIPLKEVTDVSIVGNGNVAIDIVRILLAPSDGYWSKTDISSKALATLAESRVKRVNVLARRGVLDSKFTNKELRELLEMDKLGVYFQGWNDSSFKEQLADVKLDRINKRRVSLLNKYNHREFSKEEVENGKFWNLQYLKSPVGFKVHNERLLSETIVAENQLLFKDGKWTIEQSGKIGAVKNQLVILATGYKCEPLKEFKELGIPFENGRIPNNNGKVENVDHSYCVGWVSNASRGNINSTVADSEVVADTILREWEKENEDDDEKKGRAVIVGILKERGMEPVDWERWNKIHQLEKLQGSVKGKPYEKLAFNDMLDRTSQDKTRQDSD</sequence>
<feature type="compositionally biased region" description="Pro residues" evidence="2">
    <location>
        <begin position="61"/>
        <end position="76"/>
    </location>
</feature>
<dbReference type="EMBL" id="MQVM01000016">
    <property type="protein sequence ID" value="ONH73091.1"/>
    <property type="molecule type" value="Genomic_DNA"/>
</dbReference>
<comment type="caution">
    <text evidence="3">The sequence shown here is derived from an EMBL/GenBank/DDBJ whole genome shotgun (WGS) entry which is preliminary data.</text>
</comment>
<gene>
    <name evidence="3" type="ORF">BOH78_3297</name>
</gene>